<dbReference type="Proteomes" id="UP000594262">
    <property type="component" value="Unplaced"/>
</dbReference>
<evidence type="ECO:0000256" key="7">
    <source>
        <dbReference type="PIRSR" id="PIRSR000898-1"/>
    </source>
</evidence>
<keyword evidence="6 7" id="KW-0408">Iron</keyword>
<evidence type="ECO:0000256" key="6">
    <source>
        <dbReference type="PIRNR" id="PIRNR000898"/>
    </source>
</evidence>
<evidence type="ECO:0000256" key="4">
    <source>
        <dbReference type="ARBA" id="ARBA00022729"/>
    </source>
</evidence>
<feature type="binding site" evidence="7">
    <location>
        <position position="239"/>
    </location>
    <ligand>
        <name>Fe cation</name>
        <dbReference type="ChEBI" id="CHEBI:24875"/>
        <label>1</label>
    </ligand>
</feature>
<evidence type="ECO:0000256" key="5">
    <source>
        <dbReference type="ARBA" id="ARBA00022801"/>
    </source>
</evidence>
<dbReference type="InterPro" id="IPR004843">
    <property type="entry name" value="Calcineurin-like_PHP"/>
</dbReference>
<dbReference type="EnsemblMetazoa" id="CLYHEMT001057.1">
    <property type="protein sequence ID" value="CLYHEMP001057.1"/>
    <property type="gene ID" value="CLYHEMG001057"/>
</dbReference>
<keyword evidence="5 6" id="KW-0378">Hydrolase</keyword>
<feature type="binding site" evidence="7">
    <location>
        <position position="105"/>
    </location>
    <ligand>
        <name>Fe cation</name>
        <dbReference type="ChEBI" id="CHEBI:24875"/>
        <label>2</label>
    </ligand>
</feature>
<dbReference type="EC" id="3.1.3.2" evidence="2 6"/>
<dbReference type="InterPro" id="IPR051558">
    <property type="entry name" value="Metallophosphoesterase_PAP"/>
</dbReference>
<keyword evidence="12" id="KW-1185">Reference proteome</keyword>
<dbReference type="OrthoDB" id="411211at2759"/>
<reference evidence="11" key="1">
    <citation type="submission" date="2021-01" db="UniProtKB">
        <authorList>
            <consortium name="EnsemblMetazoa"/>
        </authorList>
    </citation>
    <scope>IDENTIFICATION</scope>
</reference>
<feature type="signal peptide" evidence="9">
    <location>
        <begin position="1"/>
        <end position="21"/>
    </location>
</feature>
<evidence type="ECO:0000313" key="11">
    <source>
        <dbReference type="EnsemblMetazoa" id="CLYHEMP001057.1"/>
    </source>
</evidence>
<proteinExistence type="predicted"/>
<sequence>MKKQSKSFILLICTFIELTNAGNFLILGDWGGIPIRPYTTDIEESTANQMSVTATQKNSKFVIALGDNFYFTGVKNEYDHRFNETYNDVFNQPSLQVPWYVVAGNHDHYGNITGQLEYTKHSNIWTFPSLWYSKTFQFSDTSRTMKLIMIDTVVLCGNTDSDFDAMPPNGPEGWVLAEEQWAWLETELKASSDFDYLLVGGHFPVWSIAEHGPTSQLVERLKPLLEKYAVSAYINGHDHNLQHIKEDSSDVHYFTIGCANFIEDSKKHKDSIPKGSLQFYWAESSRKGGFAFVDVTDTEMSLTMIDSMGAPIHQQSIKPRNHSLKPIFP</sequence>
<evidence type="ECO:0000259" key="10">
    <source>
        <dbReference type="Pfam" id="PF00149"/>
    </source>
</evidence>
<dbReference type="GO" id="GO:0003993">
    <property type="term" value="F:acid phosphatase activity"/>
    <property type="evidence" value="ECO:0007669"/>
    <property type="project" value="UniProtKB-UniRule"/>
</dbReference>
<protein>
    <recommendedName>
        <fullName evidence="3 6">Tartrate-resistant acid phosphatase type 5</fullName>
        <ecNumber evidence="2 6">3.1.3.2</ecNumber>
    </recommendedName>
</protein>
<evidence type="ECO:0000313" key="12">
    <source>
        <dbReference type="Proteomes" id="UP000594262"/>
    </source>
</evidence>
<evidence type="ECO:0000256" key="3">
    <source>
        <dbReference type="ARBA" id="ARBA00015822"/>
    </source>
</evidence>
<dbReference type="PANTHER" id="PTHR10161:SF14">
    <property type="entry name" value="TARTRATE-RESISTANT ACID PHOSPHATASE TYPE 5"/>
    <property type="match status" value="1"/>
</dbReference>
<accession>A0A7M5UH69</accession>
<feature type="binding site" evidence="7">
    <location>
        <position position="202"/>
    </location>
    <ligand>
        <name>Fe cation</name>
        <dbReference type="ChEBI" id="CHEBI:24875"/>
        <label>2</label>
    </ligand>
</feature>
<dbReference type="InterPro" id="IPR024927">
    <property type="entry name" value="Acid_PPase"/>
</dbReference>
<feature type="binding site" evidence="7">
    <location>
        <position position="67"/>
    </location>
    <ligand>
        <name>Fe cation</name>
        <dbReference type="ChEBI" id="CHEBI:24875"/>
        <label>2</label>
    </ligand>
</feature>
<dbReference type="CDD" id="cd07378">
    <property type="entry name" value="MPP_ACP5"/>
    <property type="match status" value="1"/>
</dbReference>
<feature type="binding site" evidence="7">
    <location>
        <position position="29"/>
    </location>
    <ligand>
        <name>Fe cation</name>
        <dbReference type="ChEBI" id="CHEBI:24875"/>
        <label>1</label>
    </ligand>
</feature>
<comment type="cofactor">
    <cofactor evidence="7">
        <name>Fe cation</name>
        <dbReference type="ChEBI" id="CHEBI:24875"/>
    </cofactor>
    <text evidence="7">Binds 2 iron ions per subunit.</text>
</comment>
<keyword evidence="4 9" id="KW-0732">Signal</keyword>
<dbReference type="PANTHER" id="PTHR10161">
    <property type="entry name" value="TARTRATE-RESISTANT ACID PHOSPHATASE TYPE 5"/>
    <property type="match status" value="1"/>
</dbReference>
<dbReference type="InterPro" id="IPR029052">
    <property type="entry name" value="Metallo-depent_PP-like"/>
</dbReference>
<dbReference type="GO" id="GO:0045453">
    <property type="term" value="P:bone resorption"/>
    <property type="evidence" value="ECO:0007669"/>
    <property type="project" value="TreeGrafter"/>
</dbReference>
<evidence type="ECO:0000256" key="8">
    <source>
        <dbReference type="PIRSR" id="PIRSR000898-3"/>
    </source>
</evidence>
<dbReference type="Gene3D" id="3.60.21.10">
    <property type="match status" value="1"/>
</dbReference>
<feature type="chain" id="PRO_5033913374" description="Tartrate-resistant acid phosphatase type 5" evidence="9">
    <location>
        <begin position="22"/>
        <end position="329"/>
    </location>
</feature>
<evidence type="ECO:0000256" key="1">
    <source>
        <dbReference type="ARBA" id="ARBA00000032"/>
    </source>
</evidence>
<dbReference type="GeneID" id="136799502"/>
<organism evidence="11 12">
    <name type="scientific">Clytia hemisphaerica</name>
    <dbReference type="NCBI Taxonomy" id="252671"/>
    <lineage>
        <taxon>Eukaryota</taxon>
        <taxon>Metazoa</taxon>
        <taxon>Cnidaria</taxon>
        <taxon>Hydrozoa</taxon>
        <taxon>Hydroidolina</taxon>
        <taxon>Leptothecata</taxon>
        <taxon>Obeliida</taxon>
        <taxon>Clytiidae</taxon>
        <taxon>Clytia</taxon>
    </lineage>
</organism>
<comment type="catalytic activity">
    <reaction evidence="1 6">
        <text>a phosphate monoester + H2O = an alcohol + phosphate</text>
        <dbReference type="Rhea" id="RHEA:15017"/>
        <dbReference type="ChEBI" id="CHEBI:15377"/>
        <dbReference type="ChEBI" id="CHEBI:30879"/>
        <dbReference type="ChEBI" id="CHEBI:43474"/>
        <dbReference type="ChEBI" id="CHEBI:67140"/>
        <dbReference type="EC" id="3.1.3.2"/>
    </reaction>
</comment>
<dbReference type="PIRSF" id="PIRSF000898">
    <property type="entry name" value="Acid_Ptase_5"/>
    <property type="match status" value="1"/>
</dbReference>
<dbReference type="SUPFAM" id="SSF56300">
    <property type="entry name" value="Metallo-dependent phosphatases"/>
    <property type="match status" value="1"/>
</dbReference>
<evidence type="ECO:0000256" key="2">
    <source>
        <dbReference type="ARBA" id="ARBA00012646"/>
    </source>
</evidence>
<dbReference type="GO" id="GO:0046872">
    <property type="term" value="F:metal ion binding"/>
    <property type="evidence" value="ECO:0007669"/>
    <property type="project" value="UniProtKB-KW"/>
</dbReference>
<feature type="glycosylation site" description="N-linked (GlcNAc...) asparagine" evidence="8">
    <location>
        <position position="111"/>
    </location>
</feature>
<feature type="binding site" evidence="7">
    <location>
        <position position="237"/>
    </location>
    <ligand>
        <name>Fe cation</name>
        <dbReference type="ChEBI" id="CHEBI:24875"/>
        <label>2</label>
    </ligand>
</feature>
<dbReference type="RefSeq" id="XP_066912316.1">
    <property type="nucleotide sequence ID" value="XM_067056215.1"/>
</dbReference>
<dbReference type="AlphaFoldDB" id="A0A7M5UH69"/>
<dbReference type="EnsemblMetazoa" id="CLYHEMT001057.2">
    <property type="protein sequence ID" value="CLYHEMP001057.2"/>
    <property type="gene ID" value="CLYHEMG001057"/>
</dbReference>
<feature type="domain" description="Calcineurin-like phosphoesterase" evidence="10">
    <location>
        <begin position="24"/>
        <end position="240"/>
    </location>
</feature>
<keyword evidence="7" id="KW-0479">Metal-binding</keyword>
<feature type="binding site" evidence="7">
    <location>
        <position position="70"/>
    </location>
    <ligand>
        <name>Fe cation</name>
        <dbReference type="ChEBI" id="CHEBI:24875"/>
        <label>1</label>
    </ligand>
</feature>
<dbReference type="FunFam" id="3.60.21.10:FF:000062">
    <property type="entry name" value="Tartrate-resistant acid phosphatase type 5"/>
    <property type="match status" value="1"/>
</dbReference>
<name>A0A7M5UH69_9CNID</name>
<dbReference type="Pfam" id="PF00149">
    <property type="entry name" value="Metallophos"/>
    <property type="match status" value="1"/>
</dbReference>
<feature type="binding site" evidence="7">
    <location>
        <position position="67"/>
    </location>
    <ligand>
        <name>Fe cation</name>
        <dbReference type="ChEBI" id="CHEBI:24875"/>
        <label>1</label>
    </ligand>
</feature>
<evidence type="ECO:0000256" key="9">
    <source>
        <dbReference type="SAM" id="SignalP"/>
    </source>
</evidence>